<dbReference type="GO" id="GO:0016757">
    <property type="term" value="F:glycosyltransferase activity"/>
    <property type="evidence" value="ECO:0007669"/>
    <property type="project" value="UniProtKB-KW"/>
</dbReference>
<proteinExistence type="inferred from homology"/>
<dbReference type="InterPro" id="IPR045699">
    <property type="entry name" value="GlfT2_C"/>
</dbReference>
<evidence type="ECO:0000256" key="4">
    <source>
        <dbReference type="ARBA" id="ARBA00022679"/>
    </source>
</evidence>
<evidence type="ECO:0000256" key="3">
    <source>
        <dbReference type="ARBA" id="ARBA00022676"/>
    </source>
</evidence>
<keyword evidence="4" id="KW-0808">Transferase</keyword>
<evidence type="ECO:0000259" key="6">
    <source>
        <dbReference type="Pfam" id="PF19320"/>
    </source>
</evidence>
<feature type="domain" description="Galactofuranosyltransferase-2 C-terminal" evidence="6">
    <location>
        <begin position="458"/>
        <end position="540"/>
    </location>
</feature>
<comment type="similarity">
    <text evidence="2">Belongs to the glycosyltransferase 2 family.</text>
</comment>
<evidence type="ECO:0000256" key="1">
    <source>
        <dbReference type="ARBA" id="ARBA00004776"/>
    </source>
</evidence>
<reference evidence="7 8" key="1">
    <citation type="journal article" date="2014" name="Int. J. Syst. Evol. Microbiol.">
        <title>Brachybacterium ginsengisoli sp. nov., isolated from soil of a ginseng field.</title>
        <authorList>
            <person name="Hoang V.A."/>
            <person name="Kim Y.J."/>
            <person name="Nguyen N.L."/>
            <person name="Yang D.C."/>
        </authorList>
    </citation>
    <scope>NUCLEOTIDE SEQUENCE [LARGE SCALE GENOMIC DNA]</scope>
    <source>
        <strain evidence="7 8">DCY80</strain>
    </source>
</reference>
<accession>A0A291H1V0</accession>
<dbReference type="Pfam" id="PF13641">
    <property type="entry name" value="Glyco_tranf_2_3"/>
    <property type="match status" value="1"/>
</dbReference>
<dbReference type="KEGG" id="bgg:CFK41_03335"/>
<dbReference type="InterPro" id="IPR029044">
    <property type="entry name" value="Nucleotide-diphossugar_trans"/>
</dbReference>
<evidence type="ECO:0000256" key="5">
    <source>
        <dbReference type="SAM" id="MobiDB-lite"/>
    </source>
</evidence>
<dbReference type="Pfam" id="PF19320">
    <property type="entry name" value="GlfT2_domain3"/>
    <property type="match status" value="1"/>
</dbReference>
<dbReference type="Gene3D" id="3.90.550.60">
    <property type="match status" value="1"/>
</dbReference>
<dbReference type="AlphaFoldDB" id="A0A291H1V0"/>
<gene>
    <name evidence="7" type="ORF">CFK41_03335</name>
</gene>
<evidence type="ECO:0000313" key="7">
    <source>
        <dbReference type="EMBL" id="ATG56458.1"/>
    </source>
</evidence>
<feature type="region of interest" description="Disordered" evidence="5">
    <location>
        <begin position="546"/>
        <end position="583"/>
    </location>
</feature>
<comment type="pathway">
    <text evidence="1">Cell wall biogenesis; cell wall polysaccharide biosynthesis.</text>
</comment>
<dbReference type="SUPFAM" id="SSF53448">
    <property type="entry name" value="Nucleotide-diphospho-sugar transferases"/>
    <property type="match status" value="1"/>
</dbReference>
<sequence length="583" mass="63659">MAAGPPSTILQRTDPDSPPLLWGQAFPAATWRKILGARTILVTVEGGPASLLGAHDGHVRRLGPLVDGRRELSLAEHDEDWFWVEGEASEVTWTLSEPLELPPVTVVVPTYRREADALAQVRRFLAMDAVTTVVVVDQGGTLAEHRTFAQLQAAEPGLRLVTQPNLGGSGGYARGMLEADPSTAVLFSDDDAVLSEESLRRMLTYQALAVVPTIVGTPLFSAQHPTELIAHSEKVDARAFQWRPADRMHGTIELAGTTPEEWTFLAAHEEANYTGWWGTLFPPGTADDLGLPVPLFLKWDDAEYGLRATARGYVHVVLPGTAVHHPPWSAYRTQMTWTARILHRNRLAIAAAYGAGRGVIASSLLHQTKHVLAGHLLTAELWENGIDAVRSGPESWLGDDLEGARARTDGAEIVDHWHEQNDIDTDLRPTHASPLPLPTALRRALLRVLLPDAPPRMVLEVPADEVHWRTTLGGDGLLVTDADGQVEVAFAVHGSAMRRALSRTVRSHLDLARRWPELQASYHRALPEHTTRSSWAALFAGAEDATGRFDPRGAARSRRAADPRGADSSRPDDSRPDDSHGRS</sequence>
<evidence type="ECO:0000313" key="8">
    <source>
        <dbReference type="Proteomes" id="UP000217889"/>
    </source>
</evidence>
<dbReference type="PANTHER" id="PTHR43179">
    <property type="entry name" value="RHAMNOSYLTRANSFERASE WBBL"/>
    <property type="match status" value="1"/>
</dbReference>
<name>A0A291H1V0_9MICO</name>
<dbReference type="EMBL" id="CP023564">
    <property type="protein sequence ID" value="ATG56458.1"/>
    <property type="molecule type" value="Genomic_DNA"/>
</dbReference>
<dbReference type="PANTHER" id="PTHR43179:SF12">
    <property type="entry name" value="GALACTOFURANOSYLTRANSFERASE GLFT2"/>
    <property type="match status" value="1"/>
</dbReference>
<protein>
    <recommendedName>
        <fullName evidence="6">Galactofuranosyltransferase-2 C-terminal domain-containing protein</fullName>
    </recommendedName>
</protein>
<keyword evidence="3" id="KW-0328">Glycosyltransferase</keyword>
<evidence type="ECO:0000256" key="2">
    <source>
        <dbReference type="ARBA" id="ARBA00006739"/>
    </source>
</evidence>
<organism evidence="7 8">
    <name type="scientific">Brachybacterium ginsengisoli</name>
    <dbReference type="NCBI Taxonomy" id="1331682"/>
    <lineage>
        <taxon>Bacteria</taxon>
        <taxon>Bacillati</taxon>
        <taxon>Actinomycetota</taxon>
        <taxon>Actinomycetes</taxon>
        <taxon>Micrococcales</taxon>
        <taxon>Dermabacteraceae</taxon>
        <taxon>Brachybacterium</taxon>
    </lineage>
</organism>
<keyword evidence="8" id="KW-1185">Reference proteome</keyword>
<dbReference type="Proteomes" id="UP000217889">
    <property type="component" value="Chromosome"/>
</dbReference>